<dbReference type="PANTHER" id="PTHR23159">
    <property type="entry name" value="CENTROSOMAL PROTEIN 2"/>
    <property type="match status" value="1"/>
</dbReference>
<accession>A0A6J3KE94</accession>
<feature type="region of interest" description="Disordered" evidence="2">
    <location>
        <begin position="3549"/>
        <end position="3585"/>
    </location>
</feature>
<feature type="coiled-coil region" evidence="1">
    <location>
        <begin position="3409"/>
        <end position="3443"/>
    </location>
</feature>
<organism evidence="4 5">
    <name type="scientific">Bombus vosnesenskii</name>
    <dbReference type="NCBI Taxonomy" id="207650"/>
    <lineage>
        <taxon>Eukaryota</taxon>
        <taxon>Metazoa</taxon>
        <taxon>Ecdysozoa</taxon>
        <taxon>Arthropoda</taxon>
        <taxon>Hexapoda</taxon>
        <taxon>Insecta</taxon>
        <taxon>Pterygota</taxon>
        <taxon>Neoptera</taxon>
        <taxon>Endopterygota</taxon>
        <taxon>Hymenoptera</taxon>
        <taxon>Apocrita</taxon>
        <taxon>Aculeata</taxon>
        <taxon>Apoidea</taxon>
        <taxon>Anthophila</taxon>
        <taxon>Apidae</taxon>
        <taxon>Bombus</taxon>
        <taxon>Pyrobombus</taxon>
    </lineage>
</organism>
<evidence type="ECO:0000256" key="2">
    <source>
        <dbReference type="SAM" id="MobiDB-lite"/>
    </source>
</evidence>
<feature type="coiled-coil region" evidence="1">
    <location>
        <begin position="290"/>
        <end position="324"/>
    </location>
</feature>
<feature type="coiled-coil region" evidence="1">
    <location>
        <begin position="2568"/>
        <end position="2951"/>
    </location>
</feature>
<keyword evidence="4" id="KW-1185">Reference proteome</keyword>
<reference evidence="5" key="1">
    <citation type="submission" date="2025-08" db="UniProtKB">
        <authorList>
            <consortium name="RefSeq"/>
        </authorList>
    </citation>
    <scope>IDENTIFICATION</scope>
    <source>
        <tissue evidence="5">Muscle</tissue>
    </source>
</reference>
<feature type="coiled-coil region" evidence="1">
    <location>
        <begin position="138"/>
        <end position="172"/>
    </location>
</feature>
<dbReference type="PANTHER" id="PTHR23159:SF31">
    <property type="entry name" value="CENTROSOME-ASSOCIATED PROTEIN CEP250 ISOFORM X1"/>
    <property type="match status" value="1"/>
</dbReference>
<feature type="coiled-coil region" evidence="1">
    <location>
        <begin position="1929"/>
        <end position="2016"/>
    </location>
</feature>
<evidence type="ECO:0000313" key="4">
    <source>
        <dbReference type="Proteomes" id="UP000504631"/>
    </source>
</evidence>
<feature type="coiled-coil region" evidence="1">
    <location>
        <begin position="1849"/>
        <end position="1904"/>
    </location>
</feature>
<sequence>MKWFLLFLILQFTMWGASEEPPGTTEGEASESMAHAKEKCEQNKSQLESLKEIMLKNKQSLKKKEEEVQEYARRLSKIKSRAKLSRKSRERNLTSTDVTHTSETSLADTSEGSIDDISQAKTAKAKSTLLQKKLAENRKAFEQRNKEIIETKRAVEEKVEAIRQQLEEKDVAVMGFQRDQLSSIAPVKPVMITSDVMSPIQIESIQEKENKIAELTNKILELEATIMDLQENLKEKDSVIESKTKAVTLMSADLSKKGKTTLDTLEDTKDEMRTMQEHFVLLETSLKNKNENLLIQLQERDNKITELENSVDGFKKEINKQKLSESASADFSRSTMDALVETKEAMKSMQENFVLMESSLKAKNENLLQQLKDYELKLAEANERVFKLESGIGIVRDPTVDDLQFKLEKLEHNNKQLQDEKYELQKGVAELQDKIVNISMHGNGAIMEKDNRIVELENLVEELKQSNKLLEEESKAELQNQVVDLTLKNEEYSNKITDLENLVHKLEEQKNEIVAKLPEEGTIKEGEKVMKLTKELEELNKSMIKIKAQHKSKIKSLQKQLENFKKVSDTNAELVRLGNQVALLEEEKGNLQLSLVDFDELKASAGDWQERVVDLESKVSAQTKEIEMQIEAIATLENQKLDLMQELHMAKREISSLEAENAESENLRVTAEMKVVDLEEQLEAMHRLQNESKLESSTEANHTELIKQVTTLTRENTELYNRISKLEEKGTSDTGSTESFETVQELDKTDLLKKVEDLTQKNSNLTLKLNKLQEKENFHAESTESINDPDKNELLKKIDQLTQENTDLTMKLSRVEEKGSSDTGSTESFERIPEHNESITKIELLTQENSELVIKLTKLEEQLEYVESKSNVDLKLKVDTLLQENDNQSVELSNLRIQITNLIEENSKLQKQIETLSTIVKLDDDSQIETKLSEASEISIREIDFKAQVDILMEEKSLLQKEVKELRNSLDQWHETTQDLQINDLRTKIEELLKENEEVVTKVSELKSFNQKLKDNLTEVMLEKEKLHLKMNQMLQDDPDNEKLELIEKLEKLNQEKQDAVQDSTGLQKSGQEVFETPQSDDALSQQTESMIVASLEHEIEKCKSLITEQTGLIEEMKIKLANKEEELEEKGKQIMECEKSGKKAESLENELKEMFNTLEEWKYKCNEMQEKMEKLEAGKASIEEGFKILQNEYKILLDEKEKKDAEIISLQQQLHSTTTTFELKHQEQIAAVSEKDNEIANFKAIIEDKNQELQAKNAELQNKMIMIDSLQDELNNYKMLIQDKDSLLTSISNEIANLSNLVKSKEEEIHFLRKDVVELNNKVKESKPMKDYDALVEQLKDKNMILDELECKINATTKENSNLLEKVKNLSQQNYDVQNQLVEKQREFVDLITMKDHLEVQIVEAKNEKSEAERQVWELQSIIDNNTGFVNDVQAELRSTYKQIEQLKVKHTEDTQLQNQRLENVIEELNAKMQECEILKGELEEKERLVGHNITEEAKLALEAKVADLEQKLKDSDDKIQMQLEKMKKIAANLKKKTAVCQELESRVTELEEKWTTEKDEKEAKNKQIQDVEIAIREKDNRIADLEEKLIQARNESTEASKNIERLTNDLTNSKEKMPLLMQQLTEMEEEIMKLRKDIESSTAELATERESKQNIISEYESYKQQVIQENGRKQLELEDIKEKARELSVRMQVMEAEYVDQLALINDLKAQNGLLLSKQAHINEKLEIVEKESEERRLFIEQMEKAVINTSTETTQTLEEEVTEDDTKMTGVQHCSHCEQCQTLVQALEAKLQEREAEIENLDNELANSIGNFVQMRESLRFNDLMNQTSMRNRSLEDPYNDLLFQYNSLIANHEEVKAKLEETLRENKELIGKVEEQQSRNATLEEKIVRTEQMLEDNKQNTERLEGADLLNSDLNKECKVRETELLNMQQKMQIVQKRADELEQQLNFQIDSLKSMEAQREMAEKLLEDTRHSLEQEIESLKVDKESSEKRIEELKMELDAYRNLNTESIEKSKKESPVLDSAPQNNAPQLFDASKIFGMSSASNSDLLTNKEVRRLQTLLNEKEAQCSNLTQEINHLQKLMIEERTQISQNYSQCVEELEVSQKQLHAAEANVEKLKEVLTEKEKQVDLLNVELHNLSTQMMEQQNDIENKFKDSLLAKDNQIEKLNMTLISMKEELNKTVEDQNQQKVLLDSCKLQINNLEAELKNSTDLELIPELENRVSILTKERDLLQLQVNDLSRSMEELKDSMNIERHLQMEIEKTMHERDEARELVVNLTRALEEANKQSDKTLTITDMSKESTPLEEIIVGQQTGPEITKVTTEEIQQEVSLDVEAAWDAGSMEKLDEETWGWNADDAQLADEQHLTTTLIPSKEMQLQAKIDDLQDQIKDLEKEKEKMMEESKTTQLRNAKMIKKLKEYKVQLESLQQQIKIQKSASDFYELDSAIEEELKSQISKLEKTLVELKEEQKNTVAEKEALIKRLDVVVSANERYMEMKERQDMDMEVLRIQNKELSDKVEALDKRLRGSAVKLDETDISQNENISSNKESKPATQERSREKRSVQEADYENLCKTYKDEIDDLKDEMEALATENEQLQHFLEDLKMKLSALESKRTAEENESIQIVDDLNKRISELQGMLSKSREEYDLLRKQYEQSLMDANDQVTAMRQNTDFLKEEAFEKTSKLEMEIADLRQQIETSESNAIELQKRLQDVLQEKVSAEEKLTALTTSSEKQLSSMNASMVEVIDLLNIRIQEVADLKQELQKQYTDNEDAKLKLQDTIQGLNQELSEKKQQLEILKKCLSDKENECIQQQSMETVSATVSQATQELVQNHAIEIEEKEKQIQNLNERLSMSEKVISEHSLEKQNDISQFRALRQELELLKQNLVEKESSLESIQVNLISITDQLTKKQLELSESKARVQELSLDNQRYTETIEELNKRLNESEAASVSINEYILRIQTLEQEVQSTMLTLTEKESILQHHIQETVEQKTVLDNNKIEIDKLRTEVQNVEDLKNELLRKTERIDSLNLELEATRKTLEETHHSLNEKVSLLEKSSQMLNEKQMEIDRLSTTVQQGQHQQSSSNTIDGLPVFRMGNNEQNLQRTIDNMQVELERKEEEIEHLKYILNENTYPNIIQEMQQRINCLYNEKAELESALEVATIRAEDKEKQIDALKQRIEIQNQEFVSKEEAGLHSKDRRSVQDQEQIVRLQNELYAKEQEINELKYVIAEKDSQLSLQASMEPQSDEFELREMVQRLTTELYGKEQEIQHLKSTIVELQKEVSRLQEFEKLSETTKEVIQKLSIEKEQVRLEAHEFLEKKLREKEMEIDEIKQKLVKENQNILNELRLRDKDIENLKKQLKEFSTIEQIMKNELHQKDEELIRVSSDLAEKERRLAELSITKDAELHNLKIQIHEKEERIEEVLASYDEAGKQLIELKNTLAARETEINSLKTLLQEKVKEYELIRNVLTKDVPAADTSAVRSVEASDEENKASTSQELDLALYMLHQRDVRCEELTHELMQLLEERDTLQLRLSNAIRVNEELRKMGSSASSDLSPKREVSSSSTVEPIVEHPSPSKSEGPVEIAKEAIDTPIGEDKETLALKLSQLQTVSHAKDVRLRDERELRHTQQMSLLAHKDVLSTLPPEAAARLVNANYTLSRDVQSQSSVLLNWLWGKSTPKVVHM</sequence>
<feature type="coiled-coil region" evidence="1">
    <location>
        <begin position="1780"/>
        <end position="1814"/>
    </location>
</feature>
<feature type="coiled-coil region" evidence="1">
    <location>
        <begin position="709"/>
        <end position="818"/>
    </location>
</feature>
<feature type="compositionally biased region" description="Polar residues" evidence="2">
    <location>
        <begin position="2540"/>
        <end position="2549"/>
    </location>
</feature>
<feature type="compositionally biased region" description="Polar residues" evidence="2">
    <location>
        <begin position="93"/>
        <end position="112"/>
    </location>
</feature>
<dbReference type="GeneID" id="117234381"/>
<protein>
    <submittedName>
        <fullName evidence="5">Golgin subfamily B member 1-like isoform X1</fullName>
    </submittedName>
</protein>
<evidence type="ECO:0000256" key="1">
    <source>
        <dbReference type="SAM" id="Coils"/>
    </source>
</evidence>
<feature type="coiled-coil region" evidence="1">
    <location>
        <begin position="2378"/>
        <end position="2527"/>
    </location>
</feature>
<feature type="coiled-coil region" evidence="1">
    <location>
        <begin position="619"/>
        <end position="681"/>
    </location>
</feature>
<feature type="region of interest" description="Disordered" evidence="2">
    <location>
        <begin position="18"/>
        <end position="45"/>
    </location>
</feature>
<feature type="chain" id="PRO_5027078041" evidence="3">
    <location>
        <begin position="20"/>
        <end position="3687"/>
    </location>
</feature>
<feature type="coiled-coil region" evidence="1">
    <location>
        <begin position="1107"/>
        <end position="1713"/>
    </location>
</feature>
<feature type="compositionally biased region" description="Basic and acidic residues" evidence="2">
    <location>
        <begin position="2550"/>
        <end position="2567"/>
    </location>
</feature>
<dbReference type="RefSeq" id="XP_033351412.1">
    <property type="nucleotide sequence ID" value="XM_033495521.1"/>
</dbReference>
<feature type="region of interest" description="Disordered" evidence="2">
    <location>
        <begin position="82"/>
        <end position="112"/>
    </location>
</feature>
<dbReference type="KEGG" id="bvk:117234381"/>
<feature type="coiled-coil region" evidence="1">
    <location>
        <begin position="2997"/>
        <end position="3076"/>
    </location>
</feature>
<feature type="signal peptide" evidence="3">
    <location>
        <begin position="1"/>
        <end position="19"/>
    </location>
</feature>
<gene>
    <name evidence="5" type="primary">LOC117234381</name>
</gene>
<evidence type="ECO:0000256" key="3">
    <source>
        <dbReference type="SAM" id="SignalP"/>
    </source>
</evidence>
<feature type="coiled-coil region" evidence="1">
    <location>
        <begin position="3264"/>
        <end position="3376"/>
    </location>
</feature>
<keyword evidence="3" id="KW-0732">Signal</keyword>
<feature type="coiled-coil region" evidence="1">
    <location>
        <begin position="842"/>
        <end position="919"/>
    </location>
</feature>
<feature type="region of interest" description="Disordered" evidence="2">
    <location>
        <begin position="2535"/>
        <end position="2568"/>
    </location>
</feature>
<dbReference type="Proteomes" id="UP000504631">
    <property type="component" value="Unplaced"/>
</dbReference>
<feature type="coiled-coil region" evidence="1">
    <location>
        <begin position="2058"/>
        <end position="2291"/>
    </location>
</feature>
<feature type="coiled-coil region" evidence="1">
    <location>
        <begin position="3102"/>
        <end position="3230"/>
    </location>
</feature>
<keyword evidence="1" id="KW-0175">Coiled coil</keyword>
<feature type="coiled-coil region" evidence="1">
    <location>
        <begin position="205"/>
        <end position="239"/>
    </location>
</feature>
<evidence type="ECO:0000313" key="5">
    <source>
        <dbReference type="RefSeq" id="XP_033351412.1"/>
    </source>
</evidence>
<feature type="coiled-coil region" evidence="1">
    <location>
        <begin position="357"/>
        <end position="587"/>
    </location>
</feature>
<feature type="coiled-coil region" evidence="1">
    <location>
        <begin position="949"/>
        <end position="1070"/>
    </location>
</feature>
<proteinExistence type="predicted"/>
<name>A0A6J3KE94_9HYME</name>